<dbReference type="CDD" id="cd17541">
    <property type="entry name" value="REC_CheB-like"/>
    <property type="match status" value="1"/>
</dbReference>
<keyword evidence="3 5" id="KW-0378">Hydrolase</keyword>
<dbReference type="NCBIfam" id="NF001965">
    <property type="entry name" value="PRK00742.1"/>
    <property type="match status" value="1"/>
</dbReference>
<dbReference type="RefSeq" id="WP_345733450.1">
    <property type="nucleotide sequence ID" value="NZ_BAAAYN010000070.1"/>
</dbReference>
<organism evidence="11 12">
    <name type="scientific">Cryptosporangium minutisporangium</name>
    <dbReference type="NCBI Taxonomy" id="113569"/>
    <lineage>
        <taxon>Bacteria</taxon>
        <taxon>Bacillati</taxon>
        <taxon>Actinomycetota</taxon>
        <taxon>Actinomycetes</taxon>
        <taxon>Cryptosporangiales</taxon>
        <taxon>Cryptosporangiaceae</taxon>
        <taxon>Cryptosporangium</taxon>
    </lineage>
</organism>
<comment type="catalytic activity">
    <reaction evidence="5">
        <text>L-glutaminyl-[protein] + H2O = L-glutamyl-[protein] + NH4(+)</text>
        <dbReference type="Rhea" id="RHEA:16441"/>
        <dbReference type="Rhea" id="RHEA-COMP:10207"/>
        <dbReference type="Rhea" id="RHEA-COMP:10208"/>
        <dbReference type="ChEBI" id="CHEBI:15377"/>
        <dbReference type="ChEBI" id="CHEBI:28938"/>
        <dbReference type="ChEBI" id="CHEBI:29973"/>
        <dbReference type="ChEBI" id="CHEBI:30011"/>
        <dbReference type="EC" id="3.5.1.44"/>
    </reaction>
</comment>
<evidence type="ECO:0000256" key="4">
    <source>
        <dbReference type="ARBA" id="ARBA00048267"/>
    </source>
</evidence>
<dbReference type="HAMAP" id="MF_00099">
    <property type="entry name" value="CheB_chemtxs"/>
    <property type="match status" value="1"/>
</dbReference>
<dbReference type="SUPFAM" id="SSF52738">
    <property type="entry name" value="Methylesterase CheB, C-terminal domain"/>
    <property type="match status" value="1"/>
</dbReference>
<feature type="active site" evidence="5 6">
    <location>
        <position position="211"/>
    </location>
</feature>
<dbReference type="Proteomes" id="UP001501676">
    <property type="component" value="Unassembled WGS sequence"/>
</dbReference>
<dbReference type="InterPro" id="IPR000673">
    <property type="entry name" value="Sig_transdc_resp-reg_Me-estase"/>
</dbReference>
<comment type="domain">
    <text evidence="5">Contains a C-terminal catalytic domain, and an N-terminal region which modulates catalytic activity.</text>
</comment>
<dbReference type="EMBL" id="BAAAYN010000070">
    <property type="protein sequence ID" value="GAA3397741.1"/>
    <property type="molecule type" value="Genomic_DNA"/>
</dbReference>
<dbReference type="Gene3D" id="3.40.50.2300">
    <property type="match status" value="1"/>
</dbReference>
<comment type="similarity">
    <text evidence="5">Belongs to the CheB family.</text>
</comment>
<evidence type="ECO:0000256" key="1">
    <source>
        <dbReference type="ARBA" id="ARBA00022490"/>
    </source>
</evidence>
<name>A0ABP6TBT0_9ACTN</name>
<dbReference type="Pfam" id="PF00072">
    <property type="entry name" value="Response_reg"/>
    <property type="match status" value="1"/>
</dbReference>
<evidence type="ECO:0000256" key="2">
    <source>
        <dbReference type="ARBA" id="ARBA00022500"/>
    </source>
</evidence>
<feature type="compositionally biased region" description="Pro residues" evidence="8">
    <location>
        <begin position="169"/>
        <end position="180"/>
    </location>
</feature>
<feature type="domain" description="Response regulatory" evidence="9">
    <location>
        <begin position="3"/>
        <end position="121"/>
    </location>
</feature>
<feature type="active site" evidence="5 6">
    <location>
        <position position="238"/>
    </location>
</feature>
<feature type="compositionally biased region" description="Pro residues" evidence="8">
    <location>
        <begin position="150"/>
        <end position="160"/>
    </location>
</feature>
<sequence>MISVLVVDDSVVVRRLIVDALTDDPGIQVVGTASNGRIALAKIDELKPDVVTLDIEMPVLDGLGTLRELRPKHKRLPVIMFSTLTASGASATLEALAAGASDYVTKPANVGSVRESIQSVREQLIPRIYALAPRQRPGAVPARPGAPARPGVPPATPAGPPTRAGAPAGRPPVGAPPVGAPPADAGRLPGKTAKPAKAAGARIDVIAIGCSTGGPDALAKVVHGFPKDLPVPVVVVQHMPPIFTKMFADRLDRASAVKVVEATADTSLTAGTVYIAPGDKHLEVIRRGTSVVTKLHEGPPENSCRPAVDPLFRSVASVYGAHALTVVLTGMGQDGKKGCEVLARVGSEIVVQDEETSVVWGMPGAVAAAGLADAVVPLGSISDTLLARVGHGRANRLAVVR</sequence>
<evidence type="ECO:0000313" key="11">
    <source>
        <dbReference type="EMBL" id="GAA3397741.1"/>
    </source>
</evidence>
<evidence type="ECO:0000256" key="3">
    <source>
        <dbReference type="ARBA" id="ARBA00022801"/>
    </source>
</evidence>
<dbReference type="PANTHER" id="PTHR42872:SF6">
    <property type="entry name" value="PROTEIN-GLUTAMATE METHYLESTERASE_PROTEIN-GLUTAMINE GLUTAMINASE"/>
    <property type="match status" value="1"/>
</dbReference>
<keyword evidence="2 5" id="KW-0145">Chemotaxis</keyword>
<dbReference type="Pfam" id="PF01339">
    <property type="entry name" value="CheB_methylest"/>
    <property type="match status" value="1"/>
</dbReference>
<dbReference type="PROSITE" id="PS50122">
    <property type="entry name" value="CHEB"/>
    <property type="match status" value="1"/>
</dbReference>
<dbReference type="InterPro" id="IPR035909">
    <property type="entry name" value="CheB_C"/>
</dbReference>
<dbReference type="PROSITE" id="PS50110">
    <property type="entry name" value="RESPONSE_REGULATORY"/>
    <property type="match status" value="1"/>
</dbReference>
<keyword evidence="5 7" id="KW-0597">Phosphoprotein</keyword>
<comment type="subcellular location">
    <subcellularLocation>
        <location evidence="5">Cytoplasm</location>
    </subcellularLocation>
</comment>
<dbReference type="CDD" id="cd16432">
    <property type="entry name" value="CheB_Rec"/>
    <property type="match status" value="1"/>
</dbReference>
<feature type="region of interest" description="Disordered" evidence="8">
    <location>
        <begin position="135"/>
        <end position="196"/>
    </location>
</feature>
<evidence type="ECO:0000313" key="12">
    <source>
        <dbReference type="Proteomes" id="UP001501676"/>
    </source>
</evidence>
<dbReference type="SUPFAM" id="SSF52172">
    <property type="entry name" value="CheY-like"/>
    <property type="match status" value="1"/>
</dbReference>
<evidence type="ECO:0000259" key="10">
    <source>
        <dbReference type="PROSITE" id="PS50122"/>
    </source>
</evidence>
<comment type="caution">
    <text evidence="11">The sequence shown here is derived from an EMBL/GenBank/DDBJ whole genome shotgun (WGS) entry which is preliminary data.</text>
</comment>
<dbReference type="PANTHER" id="PTHR42872">
    <property type="entry name" value="PROTEIN-GLUTAMATE METHYLESTERASE/PROTEIN-GLUTAMINE GLUTAMINASE"/>
    <property type="match status" value="1"/>
</dbReference>
<dbReference type="EC" id="3.5.1.44" evidence="5"/>
<evidence type="ECO:0000259" key="9">
    <source>
        <dbReference type="PROSITE" id="PS50110"/>
    </source>
</evidence>
<dbReference type="InterPro" id="IPR001789">
    <property type="entry name" value="Sig_transdc_resp-reg_receiver"/>
</dbReference>
<protein>
    <recommendedName>
        <fullName evidence="5">Protein-glutamate methylesterase/protein-glutamine glutaminase</fullName>
        <ecNumber evidence="5">3.1.1.61</ecNumber>
        <ecNumber evidence="5">3.5.1.44</ecNumber>
    </recommendedName>
</protein>
<evidence type="ECO:0000256" key="8">
    <source>
        <dbReference type="SAM" id="MobiDB-lite"/>
    </source>
</evidence>
<dbReference type="SMART" id="SM00448">
    <property type="entry name" value="REC"/>
    <property type="match status" value="1"/>
</dbReference>
<dbReference type="InterPro" id="IPR008248">
    <property type="entry name" value="CheB-like"/>
</dbReference>
<feature type="compositionally biased region" description="Low complexity" evidence="8">
    <location>
        <begin position="181"/>
        <end position="196"/>
    </location>
</feature>
<dbReference type="Gene3D" id="3.40.50.180">
    <property type="entry name" value="Methylesterase CheB, C-terminal domain"/>
    <property type="match status" value="1"/>
</dbReference>
<gene>
    <name evidence="5" type="primary">cheB</name>
    <name evidence="11" type="ORF">GCM10020369_78920</name>
</gene>
<feature type="domain" description="CheB-type methylesterase" evidence="10">
    <location>
        <begin position="199"/>
        <end position="392"/>
    </location>
</feature>
<dbReference type="EC" id="3.1.1.61" evidence="5"/>
<keyword evidence="1 5" id="KW-0963">Cytoplasm</keyword>
<proteinExistence type="inferred from homology"/>
<evidence type="ECO:0000256" key="7">
    <source>
        <dbReference type="PROSITE-ProRule" id="PRU00169"/>
    </source>
</evidence>
<feature type="modified residue" description="4-aspartylphosphate" evidence="5 7">
    <location>
        <position position="54"/>
    </location>
</feature>
<keyword evidence="12" id="KW-1185">Reference proteome</keyword>
<feature type="compositionally biased region" description="Low complexity" evidence="8">
    <location>
        <begin position="135"/>
        <end position="149"/>
    </location>
</feature>
<comment type="function">
    <text evidence="5">Involved in chemotaxis. Part of a chemotaxis signal transduction system that modulates chemotaxis in response to various stimuli. Catalyzes the demethylation of specific methylglutamate residues introduced into the chemoreceptors (methyl-accepting chemotaxis proteins or MCP) by CheR. Also mediates the irreversible deamidation of specific glutamine residues to glutamic acid.</text>
</comment>
<evidence type="ECO:0000256" key="5">
    <source>
        <dbReference type="HAMAP-Rule" id="MF_00099"/>
    </source>
</evidence>
<dbReference type="InterPro" id="IPR011006">
    <property type="entry name" value="CheY-like_superfamily"/>
</dbReference>
<dbReference type="PIRSF" id="PIRSF000876">
    <property type="entry name" value="RR_chemtxs_CheB"/>
    <property type="match status" value="1"/>
</dbReference>
<accession>A0ABP6TBT0</accession>
<comment type="catalytic activity">
    <reaction evidence="4 5">
        <text>[protein]-L-glutamate 5-O-methyl ester + H2O = L-glutamyl-[protein] + methanol + H(+)</text>
        <dbReference type="Rhea" id="RHEA:23236"/>
        <dbReference type="Rhea" id="RHEA-COMP:10208"/>
        <dbReference type="Rhea" id="RHEA-COMP:10311"/>
        <dbReference type="ChEBI" id="CHEBI:15377"/>
        <dbReference type="ChEBI" id="CHEBI:15378"/>
        <dbReference type="ChEBI" id="CHEBI:17790"/>
        <dbReference type="ChEBI" id="CHEBI:29973"/>
        <dbReference type="ChEBI" id="CHEBI:82795"/>
        <dbReference type="EC" id="3.1.1.61"/>
    </reaction>
</comment>
<reference evidence="12" key="1">
    <citation type="journal article" date="2019" name="Int. J. Syst. Evol. Microbiol.">
        <title>The Global Catalogue of Microorganisms (GCM) 10K type strain sequencing project: providing services to taxonomists for standard genome sequencing and annotation.</title>
        <authorList>
            <consortium name="The Broad Institute Genomics Platform"/>
            <consortium name="The Broad Institute Genome Sequencing Center for Infectious Disease"/>
            <person name="Wu L."/>
            <person name="Ma J."/>
        </authorList>
    </citation>
    <scope>NUCLEOTIDE SEQUENCE [LARGE SCALE GENOMIC DNA]</scope>
    <source>
        <strain evidence="12">JCM 9458</strain>
    </source>
</reference>
<comment type="PTM">
    <text evidence="5">Phosphorylated by CheA. Phosphorylation of the N-terminal regulatory domain activates the methylesterase activity.</text>
</comment>
<evidence type="ECO:0000256" key="6">
    <source>
        <dbReference type="PROSITE-ProRule" id="PRU00050"/>
    </source>
</evidence>
<feature type="active site" evidence="5 6">
    <location>
        <position position="334"/>
    </location>
</feature>